<protein>
    <submittedName>
        <fullName evidence="1">Uncharacterized protein</fullName>
    </submittedName>
</protein>
<keyword evidence="2" id="KW-1185">Reference proteome</keyword>
<organism evidence="1 2">
    <name type="scientific">Portunus trituberculatus</name>
    <name type="common">Swimming crab</name>
    <name type="synonym">Neptunus trituberculatus</name>
    <dbReference type="NCBI Taxonomy" id="210409"/>
    <lineage>
        <taxon>Eukaryota</taxon>
        <taxon>Metazoa</taxon>
        <taxon>Ecdysozoa</taxon>
        <taxon>Arthropoda</taxon>
        <taxon>Crustacea</taxon>
        <taxon>Multicrustacea</taxon>
        <taxon>Malacostraca</taxon>
        <taxon>Eumalacostraca</taxon>
        <taxon>Eucarida</taxon>
        <taxon>Decapoda</taxon>
        <taxon>Pleocyemata</taxon>
        <taxon>Brachyura</taxon>
        <taxon>Eubrachyura</taxon>
        <taxon>Portunoidea</taxon>
        <taxon>Portunidae</taxon>
        <taxon>Portuninae</taxon>
        <taxon>Portunus</taxon>
    </lineage>
</organism>
<evidence type="ECO:0000313" key="1">
    <source>
        <dbReference type="EMBL" id="MPC32050.1"/>
    </source>
</evidence>
<proteinExistence type="predicted"/>
<dbReference type="Proteomes" id="UP000324222">
    <property type="component" value="Unassembled WGS sequence"/>
</dbReference>
<evidence type="ECO:0000313" key="2">
    <source>
        <dbReference type="Proteomes" id="UP000324222"/>
    </source>
</evidence>
<dbReference type="EMBL" id="VSRR010002553">
    <property type="protein sequence ID" value="MPC32050.1"/>
    <property type="molecule type" value="Genomic_DNA"/>
</dbReference>
<sequence length="222" mass="24702">MPGKSHKSLWTFSPMVNPLLSIAPPLNQPPTLTSSTLFNTLPAALFTCLNHLGFLFLSSTEWSLIPHISTTSMLDLLSCHLTPAICPFINKRKEELLSELYTNSLSQGLKQGLWIHNQAHKPLKHRGISSLQEGGVPGKEGGCAHMLWASKNRMVMPGYDTHMMNVGYKDVIAGDLMEQAIRLRFLSPVSPCCCSTITHIPCRAAPCQYPLTPLFYTREWNL</sequence>
<name>A0A5B7ECQ8_PORTR</name>
<gene>
    <name evidence="1" type="ORF">E2C01_025355</name>
</gene>
<dbReference type="AlphaFoldDB" id="A0A5B7ECQ8"/>
<accession>A0A5B7ECQ8</accession>
<reference evidence="1 2" key="1">
    <citation type="submission" date="2019-05" db="EMBL/GenBank/DDBJ databases">
        <title>Another draft genome of Portunus trituberculatus and its Hox gene families provides insights of decapod evolution.</title>
        <authorList>
            <person name="Jeong J.-H."/>
            <person name="Song I."/>
            <person name="Kim S."/>
            <person name="Choi T."/>
            <person name="Kim D."/>
            <person name="Ryu S."/>
            <person name="Kim W."/>
        </authorList>
    </citation>
    <scope>NUCLEOTIDE SEQUENCE [LARGE SCALE GENOMIC DNA]</scope>
    <source>
        <tissue evidence="1">Muscle</tissue>
    </source>
</reference>
<comment type="caution">
    <text evidence="1">The sequence shown here is derived from an EMBL/GenBank/DDBJ whole genome shotgun (WGS) entry which is preliminary data.</text>
</comment>